<comment type="caution">
    <text evidence="2">The sequence shown here is derived from an EMBL/GenBank/DDBJ whole genome shotgun (WGS) entry which is preliminary data.</text>
</comment>
<sequence>MRKELKTEEEIRAFLKENALAHTSAAFSDQLKMMLEQQCRHHHVPPISFNAGKWLGKVVISLLVSFNLFLLAYLGSYFLSTAVFISLLGFVLGVWGVIGIMKKIAVHQVDPASSGL</sequence>
<organism evidence="2 3">
    <name type="scientific">Chitinophaga hostae</name>
    <dbReference type="NCBI Taxonomy" id="2831022"/>
    <lineage>
        <taxon>Bacteria</taxon>
        <taxon>Pseudomonadati</taxon>
        <taxon>Bacteroidota</taxon>
        <taxon>Chitinophagia</taxon>
        <taxon>Chitinophagales</taxon>
        <taxon>Chitinophagaceae</taxon>
        <taxon>Chitinophaga</taxon>
    </lineage>
</organism>
<dbReference type="Proteomes" id="UP000676386">
    <property type="component" value="Unassembled WGS sequence"/>
</dbReference>
<reference evidence="2 3" key="1">
    <citation type="submission" date="2021-04" db="EMBL/GenBank/DDBJ databases">
        <title>Chitinophaga sp. nov., isolated from the rhizosphere soil.</title>
        <authorList>
            <person name="He S."/>
        </authorList>
    </citation>
    <scope>NUCLEOTIDE SEQUENCE [LARGE SCALE GENOMIC DNA]</scope>
    <source>
        <strain evidence="2 3">2R12</strain>
    </source>
</reference>
<evidence type="ECO:0000313" key="3">
    <source>
        <dbReference type="Proteomes" id="UP000676386"/>
    </source>
</evidence>
<keyword evidence="1" id="KW-1133">Transmembrane helix</keyword>
<name>A0ABS5J1X6_9BACT</name>
<dbReference type="EMBL" id="JAGTXB010000008">
    <property type="protein sequence ID" value="MBS0029199.1"/>
    <property type="molecule type" value="Genomic_DNA"/>
</dbReference>
<accession>A0ABS5J1X6</accession>
<feature type="transmembrane region" description="Helical" evidence="1">
    <location>
        <begin position="54"/>
        <end position="72"/>
    </location>
</feature>
<keyword evidence="1" id="KW-0472">Membrane</keyword>
<protein>
    <submittedName>
        <fullName evidence="2">Uncharacterized protein</fullName>
    </submittedName>
</protein>
<feature type="transmembrane region" description="Helical" evidence="1">
    <location>
        <begin position="78"/>
        <end position="98"/>
    </location>
</feature>
<evidence type="ECO:0000313" key="2">
    <source>
        <dbReference type="EMBL" id="MBS0029199.1"/>
    </source>
</evidence>
<keyword evidence="3" id="KW-1185">Reference proteome</keyword>
<gene>
    <name evidence="2" type="ORF">KE626_17885</name>
</gene>
<evidence type="ECO:0000256" key="1">
    <source>
        <dbReference type="SAM" id="Phobius"/>
    </source>
</evidence>
<keyword evidence="1" id="KW-0812">Transmembrane</keyword>
<dbReference type="RefSeq" id="WP_211974292.1">
    <property type="nucleotide sequence ID" value="NZ_CBFHAM010000083.1"/>
</dbReference>
<proteinExistence type="predicted"/>